<evidence type="ECO:0000259" key="4">
    <source>
        <dbReference type="Pfam" id="PF19036"/>
    </source>
</evidence>
<comment type="function">
    <text evidence="2">Plays an important role in membrane trafficking through the secretory apparatus.</text>
</comment>
<accession>A0AAD9UGZ2</accession>
<protein>
    <recommendedName>
        <fullName evidence="2">Vacuolar fusion protein MON1 homolog</fullName>
    </recommendedName>
</protein>
<dbReference type="AlphaFoldDB" id="A0AAD9UGZ2"/>
<comment type="similarity">
    <text evidence="1 2">Belongs to the MON1/SAND family.</text>
</comment>
<name>A0AAD9UGZ2_RIDPI</name>
<dbReference type="InterPro" id="IPR043971">
    <property type="entry name" value="FUZ/MON1/HPS1_longin_2"/>
</dbReference>
<sequence>MATANKVADATTEEEDTRAGGEGNETVPVVLQGEEPGACRTSSMLVASDSFVDLELCVEEANGRGNVSDASSEAEVFRDRVPSGPIEEITRLDGLTVSNDVQPSTECSNGTTPSAEVTTEDSGSEQPVTEKVTLVRTPSLEEEEPDYTHSAEWRAHRKHVFILSSAGKPIYSRYGDEDRIVTMVGLMQALVSVIQSRQDSLRCIVVGQHKFVFLVREHLILVGVVSSHESCQQMLLQLNYVYSQLLSVLTYSQLVRIFKHRRNYDLRRMLTGAEKFFSNLLDLMDYDPSFLLGAVRCLPLDTAVRDVVAQSIAQHAKVKDLVFAILIAEGQLITLVRMKKYFLHPHDLHLIFNLVGASESFKSAESWTPICLPRFDSSGYLHAHISYLDEHCRTCLLLLSVDRDVFFTLSDCKHKIEQRLRKYNCLKAISKAIDTEMTYCVSDTDITELRHFLYKSKSTAQFTCPEYEAPYSGASERAHIFGLYQFMHQRLHSAARPLKILYYVGAKEALLGWTTSGFELYAVFGPLVTKNTAINSVNKLLKWIKKEEDRLFILNSPTF</sequence>
<evidence type="ECO:0000256" key="2">
    <source>
        <dbReference type="RuleBase" id="RU367048"/>
    </source>
</evidence>
<dbReference type="GO" id="GO:0016192">
    <property type="term" value="P:vesicle-mediated transport"/>
    <property type="evidence" value="ECO:0007669"/>
    <property type="project" value="InterPro"/>
</dbReference>
<feature type="domain" description="FUZ/MON1/HPS1 third Longin" evidence="6">
    <location>
        <begin position="448"/>
        <end position="548"/>
    </location>
</feature>
<dbReference type="Pfam" id="PF19037">
    <property type="entry name" value="Fuz_longin_2"/>
    <property type="match status" value="1"/>
</dbReference>
<feature type="domain" description="FUZ/MON1/HPS1 first Longin" evidence="4">
    <location>
        <begin position="158"/>
        <end position="280"/>
    </location>
</feature>
<dbReference type="PANTHER" id="PTHR13027">
    <property type="entry name" value="SAND PROTEIN-RELATED"/>
    <property type="match status" value="1"/>
</dbReference>
<dbReference type="PRINTS" id="PR01546">
    <property type="entry name" value="YEAST73DUF"/>
</dbReference>
<dbReference type="PANTHER" id="PTHR13027:SF7">
    <property type="entry name" value="VACUOLAR FUSION PROTEIN MON1 HOMOLOG"/>
    <property type="match status" value="1"/>
</dbReference>
<dbReference type="Pfam" id="PF19036">
    <property type="entry name" value="Fuz_longin_1"/>
    <property type="match status" value="1"/>
</dbReference>
<feature type="region of interest" description="Disordered" evidence="3">
    <location>
        <begin position="98"/>
        <end position="129"/>
    </location>
</feature>
<organism evidence="7 8">
    <name type="scientific">Ridgeia piscesae</name>
    <name type="common">Tubeworm</name>
    <dbReference type="NCBI Taxonomy" id="27915"/>
    <lineage>
        <taxon>Eukaryota</taxon>
        <taxon>Metazoa</taxon>
        <taxon>Spiralia</taxon>
        <taxon>Lophotrochozoa</taxon>
        <taxon>Annelida</taxon>
        <taxon>Polychaeta</taxon>
        <taxon>Sedentaria</taxon>
        <taxon>Canalipalpata</taxon>
        <taxon>Sabellida</taxon>
        <taxon>Siboglinidae</taxon>
        <taxon>Ridgeia</taxon>
    </lineage>
</organism>
<feature type="region of interest" description="Disordered" evidence="3">
    <location>
        <begin position="1"/>
        <end position="26"/>
    </location>
</feature>
<evidence type="ECO:0000313" key="7">
    <source>
        <dbReference type="EMBL" id="KAK2189158.1"/>
    </source>
</evidence>
<dbReference type="SUPFAM" id="SSF64356">
    <property type="entry name" value="SNARE-like"/>
    <property type="match status" value="1"/>
</dbReference>
<evidence type="ECO:0000259" key="5">
    <source>
        <dbReference type="Pfam" id="PF19037"/>
    </source>
</evidence>
<gene>
    <name evidence="7" type="ORF">NP493_114g04003</name>
</gene>
<dbReference type="InterPro" id="IPR043970">
    <property type="entry name" value="FUZ/MON1/HPS1_longin_3"/>
</dbReference>
<dbReference type="EMBL" id="JAODUO010000113">
    <property type="protein sequence ID" value="KAK2189158.1"/>
    <property type="molecule type" value="Genomic_DNA"/>
</dbReference>
<dbReference type="GO" id="GO:0006623">
    <property type="term" value="P:protein targeting to vacuole"/>
    <property type="evidence" value="ECO:0007669"/>
    <property type="project" value="UniProtKB-UniRule"/>
</dbReference>
<dbReference type="InterPro" id="IPR043972">
    <property type="entry name" value="FUZ/MON1/HPS1_longin_1"/>
</dbReference>
<evidence type="ECO:0000259" key="6">
    <source>
        <dbReference type="Pfam" id="PF19038"/>
    </source>
</evidence>
<dbReference type="InterPro" id="IPR004353">
    <property type="entry name" value="Mon1"/>
</dbReference>
<reference evidence="7" key="1">
    <citation type="journal article" date="2023" name="Mol. Biol. Evol.">
        <title>Third-Generation Sequencing Reveals the Adaptive Role of the Epigenome in Three Deep-Sea Polychaetes.</title>
        <authorList>
            <person name="Perez M."/>
            <person name="Aroh O."/>
            <person name="Sun Y."/>
            <person name="Lan Y."/>
            <person name="Juniper S.K."/>
            <person name="Young C.R."/>
            <person name="Angers B."/>
            <person name="Qian P.Y."/>
        </authorList>
    </citation>
    <scope>NUCLEOTIDE SEQUENCE</scope>
    <source>
        <strain evidence="7">R07B-5</strain>
    </source>
</reference>
<proteinExistence type="inferred from homology"/>
<dbReference type="Proteomes" id="UP001209878">
    <property type="component" value="Unassembled WGS sequence"/>
</dbReference>
<keyword evidence="8" id="KW-1185">Reference proteome</keyword>
<evidence type="ECO:0000256" key="3">
    <source>
        <dbReference type="SAM" id="MobiDB-lite"/>
    </source>
</evidence>
<feature type="compositionally biased region" description="Polar residues" evidence="3">
    <location>
        <begin position="98"/>
        <end position="117"/>
    </location>
</feature>
<evidence type="ECO:0000313" key="8">
    <source>
        <dbReference type="Proteomes" id="UP001209878"/>
    </source>
</evidence>
<evidence type="ECO:0000256" key="1">
    <source>
        <dbReference type="ARBA" id="ARBA00008968"/>
    </source>
</evidence>
<feature type="domain" description="FUZ/MON1/HPS1 second Longin" evidence="5">
    <location>
        <begin position="319"/>
        <end position="416"/>
    </location>
</feature>
<dbReference type="InterPro" id="IPR011012">
    <property type="entry name" value="Longin-like_dom_sf"/>
</dbReference>
<comment type="caution">
    <text evidence="7">The sequence shown here is derived from an EMBL/GenBank/DDBJ whole genome shotgun (WGS) entry which is preliminary data.</text>
</comment>
<dbReference type="GO" id="GO:0035658">
    <property type="term" value="C:Mon1-Ccz1 complex"/>
    <property type="evidence" value="ECO:0007669"/>
    <property type="project" value="TreeGrafter"/>
</dbReference>
<dbReference type="Pfam" id="PF19038">
    <property type="entry name" value="Fuz_longin_3"/>
    <property type="match status" value="1"/>
</dbReference>